<keyword evidence="1" id="KW-0675">Receptor</keyword>
<protein>
    <submittedName>
        <fullName evidence="1">Glutamate receptor 2.7</fullName>
    </submittedName>
</protein>
<gene>
    <name evidence="1" type="ORF">LOK49_LG14G02306</name>
</gene>
<dbReference type="Proteomes" id="UP001060215">
    <property type="component" value="Chromosome 15"/>
</dbReference>
<organism evidence="1 2">
    <name type="scientific">Camellia lanceoleosa</name>
    <dbReference type="NCBI Taxonomy" id="1840588"/>
    <lineage>
        <taxon>Eukaryota</taxon>
        <taxon>Viridiplantae</taxon>
        <taxon>Streptophyta</taxon>
        <taxon>Embryophyta</taxon>
        <taxon>Tracheophyta</taxon>
        <taxon>Spermatophyta</taxon>
        <taxon>Magnoliopsida</taxon>
        <taxon>eudicotyledons</taxon>
        <taxon>Gunneridae</taxon>
        <taxon>Pentapetalae</taxon>
        <taxon>asterids</taxon>
        <taxon>Ericales</taxon>
        <taxon>Theaceae</taxon>
        <taxon>Camellia</taxon>
    </lineage>
</organism>
<keyword evidence="2" id="KW-1185">Reference proteome</keyword>
<sequence length="925" mass="102950">MFLHIFLVLVSFYTFFGTSQSNVFGNGSVVFQVGVVLDLDSKVGRMGLSHLNMALKDFYSAHENHKTRLVLHVRDSKEQVIDAAAAAIDLLKDVEVDAIVGPQKSAQANFVMDLGDRAHVPIISFSATSPSMLSRTRYFVQTALSDDTQVGAIAAIVEAFLWREVVIINEDTDYGNGVILYLSNALKEIARISYRSIIPLSASDDFIEKELYKMMTMQTRVFVVHMSHFLGTRLFLKAKEIGMLSKGYVWIITNGLMDLLSMDSNVVEAMQGVLGVKLHVPQSRRLDFFQNNPNSTIKRDESSIFGLWAYDTMWALAMAAEKVGLETPINNIENISTKNSINLFNFRISQTGPKFLVAMLGTTFEGLSGKFSLLNGRLNPSPFQILNVIGNQGREVAIWTQSSGISKELNENATKNCFSCPKENFHTIIWPGGSTDVPKGWEFPVNGKKLRIAVPVSGFNQFVKMEIDPHTNATIFGGFCIEIFKSVISALPYAVRYEFVPFQITDGSRSLSYNDLVYQVSLKEKYDGAVGDITITANRSFYVDFTLPFAEGGVTMVVPFTYEDTNSKWTFLKPLSSDLWLTCIAFFLFTGFVVWVLEHRVNTDFRGPPSNHVGLILWFPFSTLVLAHREKIVSNLARLVMTVWLFVVLILSSSYTASLSSRLTVQNLRPTVTDVNELIKNGDYVGCSSGSFIADILKDMGFDKSKITPCKSCDECDEALSKGSKNGGISALFGVAPYNKFFVSRYCGKYTTIGPIYRTDGFGFVFPKESPLVADVSRAVISKTEGLKILEFERQLLGNSTTCIAPEINICTSNSLTLQSFGGLFVISGFVTVLCLVAYISKYIFQNKDLFKTVSDSCPPTPWSRFCALCIQFDRRDLRSYPFSKKRDNPDHDLEFNHGDSSSCSDMPSLSRNCNSNGMVIPLEV</sequence>
<evidence type="ECO:0000313" key="1">
    <source>
        <dbReference type="EMBL" id="KAI7985283.1"/>
    </source>
</evidence>
<name>A0ACC0FAX8_9ERIC</name>
<reference evidence="1 2" key="1">
    <citation type="journal article" date="2022" name="Plant J.">
        <title>Chromosome-level genome of Camellia lanceoleosa provides a valuable resource for understanding genome evolution and self-incompatibility.</title>
        <authorList>
            <person name="Gong W."/>
            <person name="Xiao S."/>
            <person name="Wang L."/>
            <person name="Liao Z."/>
            <person name="Chang Y."/>
            <person name="Mo W."/>
            <person name="Hu G."/>
            <person name="Li W."/>
            <person name="Zhao G."/>
            <person name="Zhu H."/>
            <person name="Hu X."/>
            <person name="Ji K."/>
            <person name="Xiang X."/>
            <person name="Song Q."/>
            <person name="Yuan D."/>
            <person name="Jin S."/>
            <person name="Zhang L."/>
        </authorList>
    </citation>
    <scope>NUCLEOTIDE SEQUENCE [LARGE SCALE GENOMIC DNA]</scope>
    <source>
        <strain evidence="1">SQ_2022a</strain>
    </source>
</reference>
<proteinExistence type="predicted"/>
<evidence type="ECO:0000313" key="2">
    <source>
        <dbReference type="Proteomes" id="UP001060215"/>
    </source>
</evidence>
<dbReference type="EMBL" id="CM045772">
    <property type="protein sequence ID" value="KAI7985283.1"/>
    <property type="molecule type" value="Genomic_DNA"/>
</dbReference>
<comment type="caution">
    <text evidence="1">The sequence shown here is derived from an EMBL/GenBank/DDBJ whole genome shotgun (WGS) entry which is preliminary data.</text>
</comment>
<accession>A0ACC0FAX8</accession>